<dbReference type="GO" id="GO:0022857">
    <property type="term" value="F:transmembrane transporter activity"/>
    <property type="evidence" value="ECO:0007669"/>
    <property type="project" value="InterPro"/>
</dbReference>
<dbReference type="GO" id="GO:0046982">
    <property type="term" value="F:protein heterodimerization activity"/>
    <property type="evidence" value="ECO:0007669"/>
    <property type="project" value="InterPro"/>
</dbReference>
<dbReference type="AlphaFoldDB" id="A0A1A6H324"/>
<dbReference type="OrthoDB" id="9899510at2759"/>
<dbReference type="GO" id="GO:0015721">
    <property type="term" value="P:bile acid and bile salt transport"/>
    <property type="evidence" value="ECO:0007669"/>
    <property type="project" value="InterPro"/>
</dbReference>
<keyword evidence="1" id="KW-0812">Transmembrane</keyword>
<accession>A0A1A6H324</accession>
<keyword evidence="3" id="KW-1185">Reference proteome</keyword>
<sequence>MDHSVEGTAASPEVPQELLEEMIWFFRVEDAAPWNYSILVLAVLVVVISMVLLRRSILANRNRKKQPQDKETPEVLHLDDSRMKEHSSLSNLKETLISEKPYLPLEETELNEKDALEVFLPGPQETDS</sequence>
<dbReference type="PANTHER" id="PTHR36129">
    <property type="entry name" value="ORGANIC SOLUTE TRANSPORTER SUBUNIT BETA-RELATED"/>
    <property type="match status" value="1"/>
</dbReference>
<name>A0A1A6H324_NEOLE</name>
<feature type="transmembrane region" description="Helical" evidence="1">
    <location>
        <begin position="34"/>
        <end position="53"/>
    </location>
</feature>
<comment type="caution">
    <text evidence="2">The sequence shown here is derived from an EMBL/GenBank/DDBJ whole genome shotgun (WGS) entry which is preliminary data.</text>
</comment>
<dbReference type="STRING" id="56216.A0A1A6H324"/>
<keyword evidence="1" id="KW-0472">Membrane</keyword>
<proteinExistence type="predicted"/>
<dbReference type="InterPro" id="IPR029387">
    <property type="entry name" value="OSTbeta"/>
</dbReference>
<evidence type="ECO:0008006" key="4">
    <source>
        <dbReference type="Google" id="ProtNLM"/>
    </source>
</evidence>
<dbReference type="Pfam" id="PF15048">
    <property type="entry name" value="OSTbeta"/>
    <property type="match status" value="1"/>
</dbReference>
<evidence type="ECO:0000313" key="3">
    <source>
        <dbReference type="Proteomes" id="UP000092124"/>
    </source>
</evidence>
<evidence type="ECO:0000313" key="2">
    <source>
        <dbReference type="EMBL" id="OBS72993.1"/>
    </source>
</evidence>
<dbReference type="GO" id="GO:0005886">
    <property type="term" value="C:plasma membrane"/>
    <property type="evidence" value="ECO:0007669"/>
    <property type="project" value="InterPro"/>
</dbReference>
<protein>
    <recommendedName>
        <fullName evidence="4">Organic solute transporter subunit beta</fullName>
    </recommendedName>
</protein>
<dbReference type="InterPro" id="IPR052678">
    <property type="entry name" value="OST-beta_subunit"/>
</dbReference>
<gene>
    <name evidence="2" type="ORF">A6R68_12447</name>
</gene>
<reference evidence="2 3" key="1">
    <citation type="submission" date="2016-06" db="EMBL/GenBank/DDBJ databases">
        <title>The Draft Genome Sequence and Annotation of the Desert Woodrat Neotoma lepida.</title>
        <authorList>
            <person name="Campbell M."/>
            <person name="Oakeson K.F."/>
            <person name="Yandell M."/>
            <person name="Halpert J.R."/>
            <person name="Dearing D."/>
        </authorList>
    </citation>
    <scope>NUCLEOTIDE SEQUENCE [LARGE SCALE GENOMIC DNA]</scope>
    <source>
        <strain evidence="2">417</strain>
        <tissue evidence="2">Liver</tissue>
    </source>
</reference>
<dbReference type="PANTHER" id="PTHR36129:SF1">
    <property type="entry name" value="ORGANIC SOLUTE TRANSPORTER SUBUNIT BETA"/>
    <property type="match status" value="1"/>
</dbReference>
<dbReference type="GO" id="GO:0032991">
    <property type="term" value="C:protein-containing complex"/>
    <property type="evidence" value="ECO:0007669"/>
    <property type="project" value="TreeGrafter"/>
</dbReference>
<evidence type="ECO:0000256" key="1">
    <source>
        <dbReference type="SAM" id="Phobius"/>
    </source>
</evidence>
<dbReference type="Proteomes" id="UP000092124">
    <property type="component" value="Unassembled WGS sequence"/>
</dbReference>
<organism evidence="2 3">
    <name type="scientific">Neotoma lepida</name>
    <name type="common">Desert woodrat</name>
    <dbReference type="NCBI Taxonomy" id="56216"/>
    <lineage>
        <taxon>Eukaryota</taxon>
        <taxon>Metazoa</taxon>
        <taxon>Chordata</taxon>
        <taxon>Craniata</taxon>
        <taxon>Vertebrata</taxon>
        <taxon>Euteleostomi</taxon>
        <taxon>Mammalia</taxon>
        <taxon>Eutheria</taxon>
        <taxon>Euarchontoglires</taxon>
        <taxon>Glires</taxon>
        <taxon>Rodentia</taxon>
        <taxon>Myomorpha</taxon>
        <taxon>Muroidea</taxon>
        <taxon>Cricetidae</taxon>
        <taxon>Neotominae</taxon>
        <taxon>Neotoma</taxon>
    </lineage>
</organism>
<keyword evidence="1" id="KW-1133">Transmembrane helix</keyword>
<dbReference type="EMBL" id="LZPO01054949">
    <property type="protein sequence ID" value="OBS72993.1"/>
    <property type="molecule type" value="Genomic_DNA"/>
</dbReference>